<comment type="caution">
    <text evidence="1">The sequence shown here is derived from an EMBL/GenBank/DDBJ whole genome shotgun (WGS) entry which is preliminary data.</text>
</comment>
<reference evidence="1 2" key="1">
    <citation type="submission" date="2016-10" db="EMBL/GenBank/DDBJ databases">
        <title>The genome sequence of Colletotrichum fioriniae PJ7.</title>
        <authorList>
            <person name="Baroncelli R."/>
        </authorList>
    </citation>
    <scope>NUCLEOTIDE SEQUENCE [LARGE SCALE GENOMIC DNA]</scope>
    <source>
        <strain evidence="1 2">IMI 309622</strain>
    </source>
</reference>
<organism evidence="1 2">
    <name type="scientific">Colletotrichum costaricense</name>
    <dbReference type="NCBI Taxonomy" id="1209916"/>
    <lineage>
        <taxon>Eukaryota</taxon>
        <taxon>Fungi</taxon>
        <taxon>Dikarya</taxon>
        <taxon>Ascomycota</taxon>
        <taxon>Pezizomycotina</taxon>
        <taxon>Sordariomycetes</taxon>
        <taxon>Hypocreomycetidae</taxon>
        <taxon>Glomerellales</taxon>
        <taxon>Glomerellaceae</taxon>
        <taxon>Colletotrichum</taxon>
        <taxon>Colletotrichum acutatum species complex</taxon>
    </lineage>
</organism>
<protein>
    <submittedName>
        <fullName evidence="1">Uncharacterized protein</fullName>
    </submittedName>
</protein>
<dbReference type="RefSeq" id="XP_060317851.1">
    <property type="nucleotide sequence ID" value="XM_060451586.1"/>
</dbReference>
<evidence type="ECO:0000313" key="1">
    <source>
        <dbReference type="EMBL" id="KAK1534648.1"/>
    </source>
</evidence>
<dbReference type="Proteomes" id="UP001240678">
    <property type="component" value="Unassembled WGS sequence"/>
</dbReference>
<feature type="non-terminal residue" evidence="1">
    <location>
        <position position="1"/>
    </location>
</feature>
<keyword evidence="2" id="KW-1185">Reference proteome</keyword>
<accession>A0AAI9Z4Q5</accession>
<dbReference type="EMBL" id="MOOE01000003">
    <property type="protein sequence ID" value="KAK1534648.1"/>
    <property type="molecule type" value="Genomic_DNA"/>
</dbReference>
<evidence type="ECO:0000313" key="2">
    <source>
        <dbReference type="Proteomes" id="UP001240678"/>
    </source>
</evidence>
<proteinExistence type="predicted"/>
<sequence>LLAFQTTGEGIERAACLRRWKGRTSFSLFSIFPAYRVDAPLIKLKSQTGLSVTAVRFVRDAVSSIVDVVCGPDVLPNTRDGKIDIPMALLGELCPPSPPPSLPPLLSPPVWTTRRLDQPPEDNRKAGPCSICSLVVSPGLKVKGVIWGR</sequence>
<gene>
    <name evidence="1" type="ORF">CCOS01_03400</name>
</gene>
<dbReference type="AlphaFoldDB" id="A0AAI9Z4Q5"/>
<name>A0AAI9Z4Q5_9PEZI</name>
<dbReference type="GeneID" id="85335133"/>